<dbReference type="SUPFAM" id="SSF52047">
    <property type="entry name" value="RNI-like"/>
    <property type="match status" value="1"/>
</dbReference>
<dbReference type="Proteomes" id="UP001295684">
    <property type="component" value="Unassembled WGS sequence"/>
</dbReference>
<protein>
    <submittedName>
        <fullName evidence="1">Uncharacterized protein</fullName>
    </submittedName>
</protein>
<dbReference type="Gene3D" id="3.80.10.10">
    <property type="entry name" value="Ribonuclease Inhibitor"/>
    <property type="match status" value="1"/>
</dbReference>
<proteinExistence type="predicted"/>
<sequence length="268" mass="31224">MEETPDSMQAKLAHVRSLEKSVLEKSKREDYKRSKSLHFNMHSEEIHASLLNSDVEFYFTDIAFFLYFDDLRYMKFAKKLRHLAFFDINNIVCCDILDKNKHIYSFLNSSFPHKVNSFWISSKYTVKLDPSYYFDCIMRNSSSIIQSVGFAGFCFNDQQLKRLITSFKHVRLLSLQNCNLCVLVVHDFSKSLKNAKIKKITLLWSGQTNASDWKNNLDGFKNLIKSLATSQDLKLTLKEINMRYCSIGQEKALKILKENGLSHIKVLI</sequence>
<comment type="caution">
    <text evidence="1">The sequence shown here is derived from an EMBL/GenBank/DDBJ whole genome shotgun (WGS) entry which is preliminary data.</text>
</comment>
<organism evidence="1 2">
    <name type="scientific">Euplotes crassus</name>
    <dbReference type="NCBI Taxonomy" id="5936"/>
    <lineage>
        <taxon>Eukaryota</taxon>
        <taxon>Sar</taxon>
        <taxon>Alveolata</taxon>
        <taxon>Ciliophora</taxon>
        <taxon>Intramacronucleata</taxon>
        <taxon>Spirotrichea</taxon>
        <taxon>Hypotrichia</taxon>
        <taxon>Euplotida</taxon>
        <taxon>Euplotidae</taxon>
        <taxon>Moneuplotes</taxon>
    </lineage>
</organism>
<accession>A0AAD1UNB1</accession>
<dbReference type="InterPro" id="IPR032675">
    <property type="entry name" value="LRR_dom_sf"/>
</dbReference>
<evidence type="ECO:0000313" key="1">
    <source>
        <dbReference type="EMBL" id="CAI2371999.1"/>
    </source>
</evidence>
<evidence type="ECO:0000313" key="2">
    <source>
        <dbReference type="Proteomes" id="UP001295684"/>
    </source>
</evidence>
<reference evidence="1" key="1">
    <citation type="submission" date="2023-07" db="EMBL/GenBank/DDBJ databases">
        <authorList>
            <consortium name="AG Swart"/>
            <person name="Singh M."/>
            <person name="Singh A."/>
            <person name="Seah K."/>
            <person name="Emmerich C."/>
        </authorList>
    </citation>
    <scope>NUCLEOTIDE SEQUENCE</scope>
    <source>
        <strain evidence="1">DP1</strain>
    </source>
</reference>
<name>A0AAD1UNB1_EUPCR</name>
<dbReference type="EMBL" id="CAMPGE010013261">
    <property type="protein sequence ID" value="CAI2371999.1"/>
    <property type="molecule type" value="Genomic_DNA"/>
</dbReference>
<keyword evidence="2" id="KW-1185">Reference proteome</keyword>
<dbReference type="AlphaFoldDB" id="A0AAD1UNB1"/>
<gene>
    <name evidence="1" type="ORF">ECRASSUSDP1_LOCUS13326</name>
</gene>